<evidence type="ECO:0000313" key="1">
    <source>
        <dbReference type="EMBL" id="KAJ8748663.1"/>
    </source>
</evidence>
<comment type="caution">
    <text evidence="1">The sequence shown here is derived from an EMBL/GenBank/DDBJ whole genome shotgun (WGS) entry which is preliminary data.</text>
</comment>
<dbReference type="EMBL" id="JAIWQS010000012">
    <property type="protein sequence ID" value="KAJ8748663.1"/>
    <property type="molecule type" value="Genomic_DNA"/>
</dbReference>
<organism evidence="1 2">
    <name type="scientific">Erythroxylum novogranatense</name>
    <dbReference type="NCBI Taxonomy" id="1862640"/>
    <lineage>
        <taxon>Eukaryota</taxon>
        <taxon>Viridiplantae</taxon>
        <taxon>Streptophyta</taxon>
        <taxon>Embryophyta</taxon>
        <taxon>Tracheophyta</taxon>
        <taxon>Spermatophyta</taxon>
        <taxon>Magnoliopsida</taxon>
        <taxon>eudicotyledons</taxon>
        <taxon>Gunneridae</taxon>
        <taxon>Pentapetalae</taxon>
        <taxon>rosids</taxon>
        <taxon>fabids</taxon>
        <taxon>Malpighiales</taxon>
        <taxon>Erythroxylaceae</taxon>
        <taxon>Erythroxylum</taxon>
    </lineage>
</organism>
<gene>
    <name evidence="1" type="ORF">K2173_008108</name>
</gene>
<evidence type="ECO:0000313" key="2">
    <source>
        <dbReference type="Proteomes" id="UP001159364"/>
    </source>
</evidence>
<dbReference type="AlphaFoldDB" id="A0AAV8S929"/>
<reference evidence="1 2" key="1">
    <citation type="submission" date="2021-09" db="EMBL/GenBank/DDBJ databases">
        <title>Genomic insights and catalytic innovation underlie evolution of tropane alkaloids biosynthesis.</title>
        <authorList>
            <person name="Wang Y.-J."/>
            <person name="Tian T."/>
            <person name="Huang J.-P."/>
            <person name="Huang S.-X."/>
        </authorList>
    </citation>
    <scope>NUCLEOTIDE SEQUENCE [LARGE SCALE GENOMIC DNA]</scope>
    <source>
        <strain evidence="1">KIB-2018</strain>
        <tissue evidence="1">Leaf</tissue>
    </source>
</reference>
<accession>A0AAV8S929</accession>
<sequence>MDNIGRTQPTAFPQPIINLLPISTSVPNTDMQPSTIITSSPINAQPDTYTSPSPILPTPLSYQDQTTHLHQPIIRTHPMTTWSQFGRLFSELWEFLRISYHTVQRRIEAAAGPLGVSIGGFRICSLIQVVETVKLAR</sequence>
<name>A0AAV8S929_9ROSI</name>
<keyword evidence="2" id="KW-1185">Reference proteome</keyword>
<dbReference type="Proteomes" id="UP001159364">
    <property type="component" value="Linkage Group LG12"/>
</dbReference>
<protein>
    <submittedName>
        <fullName evidence="1">Uncharacterized protein</fullName>
    </submittedName>
</protein>
<proteinExistence type="predicted"/>